<dbReference type="PROSITE" id="PS50206">
    <property type="entry name" value="RHODANESE_3"/>
    <property type="match status" value="1"/>
</dbReference>
<dbReference type="Proteomes" id="UP001057375">
    <property type="component" value="Unassembled WGS sequence"/>
</dbReference>
<gene>
    <name evidence="3" type="ORF">ADUPG1_003258</name>
</gene>
<feature type="non-terminal residue" evidence="3">
    <location>
        <position position="89"/>
    </location>
</feature>
<comment type="caution">
    <text evidence="3">The sequence shown here is derived from an EMBL/GenBank/DDBJ whole genome shotgun (WGS) entry which is preliminary data.</text>
</comment>
<feature type="non-terminal residue" evidence="3">
    <location>
        <position position="1"/>
    </location>
</feature>
<reference evidence="3" key="1">
    <citation type="submission" date="2022-03" db="EMBL/GenBank/DDBJ databases">
        <title>Draft genome sequence of Aduncisulcus paluster, a free-living microaerophilic Fornicata.</title>
        <authorList>
            <person name="Yuyama I."/>
            <person name="Kume K."/>
            <person name="Tamura T."/>
            <person name="Inagaki Y."/>
            <person name="Hashimoto T."/>
        </authorList>
    </citation>
    <scope>NUCLEOTIDE SEQUENCE</scope>
    <source>
        <strain evidence="3">NY0171</strain>
    </source>
</reference>
<keyword evidence="1" id="KW-0677">Repeat</keyword>
<dbReference type="PANTHER" id="PTHR43855">
    <property type="entry name" value="THIOSULFATE SULFURTRANSFERASE"/>
    <property type="match status" value="1"/>
</dbReference>
<evidence type="ECO:0000313" key="4">
    <source>
        <dbReference type="Proteomes" id="UP001057375"/>
    </source>
</evidence>
<dbReference type="PANTHER" id="PTHR43855:SF1">
    <property type="entry name" value="THIOSULFATE SULFURTRANSFERASE"/>
    <property type="match status" value="1"/>
</dbReference>
<evidence type="ECO:0000313" key="3">
    <source>
        <dbReference type="EMBL" id="GKT37068.1"/>
    </source>
</evidence>
<dbReference type="InterPro" id="IPR001763">
    <property type="entry name" value="Rhodanese-like_dom"/>
</dbReference>
<sequence>APHINTDDFEEGPLWNRKSDAEIEKSLLSNGITSDMTVVLYGDDITASARIALILKYAGVEDVRLLDGGFTAWKDAGFEIATGGVDKTP</sequence>
<dbReference type="SUPFAM" id="SSF52821">
    <property type="entry name" value="Rhodanese/Cell cycle control phosphatase"/>
    <property type="match status" value="1"/>
</dbReference>
<dbReference type="InterPro" id="IPR051126">
    <property type="entry name" value="Thiosulfate_sulfurtransferase"/>
</dbReference>
<evidence type="ECO:0000259" key="2">
    <source>
        <dbReference type="PROSITE" id="PS50206"/>
    </source>
</evidence>
<dbReference type="Gene3D" id="3.40.250.10">
    <property type="entry name" value="Rhodanese-like domain"/>
    <property type="match status" value="1"/>
</dbReference>
<dbReference type="Pfam" id="PF00581">
    <property type="entry name" value="Rhodanese"/>
    <property type="match status" value="1"/>
</dbReference>
<protein>
    <submittedName>
        <fullName evidence="3">Sulfurtransferase TST/MPST-like protein</fullName>
    </submittedName>
</protein>
<feature type="domain" description="Rhodanese" evidence="2">
    <location>
        <begin position="1"/>
        <end position="82"/>
    </location>
</feature>
<evidence type="ECO:0000256" key="1">
    <source>
        <dbReference type="ARBA" id="ARBA00022737"/>
    </source>
</evidence>
<keyword evidence="4" id="KW-1185">Reference proteome</keyword>
<accession>A0ABQ5KX87</accession>
<proteinExistence type="predicted"/>
<dbReference type="EMBL" id="BQXS01004379">
    <property type="protein sequence ID" value="GKT37068.1"/>
    <property type="molecule type" value="Genomic_DNA"/>
</dbReference>
<dbReference type="InterPro" id="IPR036873">
    <property type="entry name" value="Rhodanese-like_dom_sf"/>
</dbReference>
<name>A0ABQ5KX87_9EUKA</name>
<organism evidence="3 4">
    <name type="scientific">Aduncisulcus paluster</name>
    <dbReference type="NCBI Taxonomy" id="2918883"/>
    <lineage>
        <taxon>Eukaryota</taxon>
        <taxon>Metamonada</taxon>
        <taxon>Carpediemonas-like organisms</taxon>
        <taxon>Aduncisulcus</taxon>
    </lineage>
</organism>